<reference evidence="3" key="1">
    <citation type="submission" date="2017-09" db="EMBL/GenBank/DDBJ databases">
        <title>Depth-based differentiation of microbial function through sediment-hosted aquifers and enrichment of novel symbionts in the deep terrestrial subsurface.</title>
        <authorList>
            <person name="Probst A.J."/>
            <person name="Ladd B."/>
            <person name="Jarett J.K."/>
            <person name="Geller-Mcgrath D.E."/>
            <person name="Sieber C.M.K."/>
            <person name="Emerson J.B."/>
            <person name="Anantharaman K."/>
            <person name="Thomas B.C."/>
            <person name="Malmstrom R."/>
            <person name="Stieglmeier M."/>
            <person name="Klingl A."/>
            <person name="Woyke T."/>
            <person name="Ryan C.M."/>
            <person name="Banfield J.F."/>
        </authorList>
    </citation>
    <scope>NUCLEOTIDE SEQUENCE [LARGE SCALE GENOMIC DNA]</scope>
</reference>
<protein>
    <recommendedName>
        <fullName evidence="1">TraC-like domain-containing protein</fullName>
    </recommendedName>
</protein>
<gene>
    <name evidence="2" type="ORF">COU08_00950</name>
</gene>
<evidence type="ECO:0000313" key="3">
    <source>
        <dbReference type="Proteomes" id="UP000228635"/>
    </source>
</evidence>
<dbReference type="Pfam" id="PF26593">
    <property type="entry name" value="TraC-like"/>
    <property type="match status" value="1"/>
</dbReference>
<dbReference type="InterPro" id="IPR058596">
    <property type="entry name" value="TraC-like_dom"/>
</dbReference>
<comment type="caution">
    <text evidence="2">The sequence shown here is derived from an EMBL/GenBank/DDBJ whole genome shotgun (WGS) entry which is preliminary data.</text>
</comment>
<evidence type="ECO:0000313" key="2">
    <source>
        <dbReference type="EMBL" id="PIT92716.1"/>
    </source>
</evidence>
<proteinExistence type="predicted"/>
<organism evidence="2 3">
    <name type="scientific">Candidatus Harrisonbacteria bacterium CG10_big_fil_rev_8_21_14_0_10_42_17</name>
    <dbReference type="NCBI Taxonomy" id="1974584"/>
    <lineage>
        <taxon>Bacteria</taxon>
        <taxon>Candidatus Harrisoniibacteriota</taxon>
    </lineage>
</organism>
<dbReference type="Proteomes" id="UP000228635">
    <property type="component" value="Unassembled WGS sequence"/>
</dbReference>
<accession>A0A2M6WIW7</accession>
<evidence type="ECO:0000259" key="1">
    <source>
        <dbReference type="Pfam" id="PF26593"/>
    </source>
</evidence>
<feature type="domain" description="TraC-like" evidence="1">
    <location>
        <begin position="22"/>
        <end position="217"/>
    </location>
</feature>
<sequence length="241" mass="27244">MASLKGAISAQKFIDIKDIYNNTLIMKSGSLRKVIMVTGTNFGMKSNDEQEIILNTFQGFLNAISFTLQIFVHSRKLNIEAYIERMLKRLEIESNELLRNQITEYCEFIRSFVEDNAIMSKSYFVVVPFDAAPISVASTKAKPSNPLTGFLSRFTKKEPVVDHGVAEGPDEQQRAAFRKLDEKIEQLEQRVSQVVSGLNQIGLRAVPLNNEEIVELFYNLYNPESVEKATLSIAQEHQSTS</sequence>
<dbReference type="EMBL" id="PFBA01000012">
    <property type="protein sequence ID" value="PIT92716.1"/>
    <property type="molecule type" value="Genomic_DNA"/>
</dbReference>
<name>A0A2M6WIW7_9BACT</name>
<dbReference type="AlphaFoldDB" id="A0A2M6WIW7"/>